<dbReference type="PANTHER" id="PTHR30457:SF0">
    <property type="entry name" value="PHOSPHATASE, PUTATIVE (AFU_ORTHOLOGUE AFUA_4G01070)-RELATED"/>
    <property type="match status" value="1"/>
</dbReference>
<evidence type="ECO:0000259" key="7">
    <source>
        <dbReference type="Pfam" id="PF01975"/>
    </source>
</evidence>
<dbReference type="InterPro" id="IPR002828">
    <property type="entry name" value="SurE-like_Pase/nucleotidase"/>
</dbReference>
<evidence type="ECO:0000256" key="6">
    <source>
        <dbReference type="SAM" id="SignalP"/>
    </source>
</evidence>
<feature type="signal peptide" evidence="6">
    <location>
        <begin position="1"/>
        <end position="18"/>
    </location>
</feature>
<sequence>MRSARRNLLALTTAGAVAAGLGATAYVSAPAAQAKQPAAASKHHPQKPTGKPLAGLRILISNDDGMQAAKPSNSDGLGLYELRRAMCAAGADVVVMAPWQVQSGKGTAVTNGGVLTAQRRTALPKGYENDCAGTPSGSPVFGVCVADGPCGKDTPSATPADTVKLALRGGLKAKAGWTEDPDVVLTGINSGPNIAASVNDSGTVGAAVAAVDQNIPAIAFSAEGDATNTLFPVQTYRATAEFGAKFLAGMRQNKLLTGKFAVKVDYPDTTNGEKVRPPVWTRVGNGAAVYHDYEQKNGGDSFDITMGLCEGKLSSGGECDESRKDADQVWLLEKNHVTIAPITWDRTYGTSIDGTRELRKLESYVKHGAPRA</sequence>
<evidence type="ECO:0000313" key="8">
    <source>
        <dbReference type="EMBL" id="GHC76569.1"/>
    </source>
</evidence>
<feature type="domain" description="Survival protein SurE-like phosphatase/nucleotidase" evidence="7">
    <location>
        <begin position="58"/>
        <end position="285"/>
    </location>
</feature>
<feature type="chain" id="PRO_5038864927" description="5'-nucleotidase" evidence="6">
    <location>
        <begin position="19"/>
        <end position="372"/>
    </location>
</feature>
<dbReference type="EMBL" id="BMVC01000001">
    <property type="protein sequence ID" value="GHC76569.1"/>
    <property type="molecule type" value="Genomic_DNA"/>
</dbReference>
<keyword evidence="5" id="KW-0378">Hydrolase</keyword>
<protein>
    <recommendedName>
        <fullName evidence="3">5'-nucleotidase</fullName>
        <ecNumber evidence="3">3.1.3.5</ecNumber>
    </recommendedName>
</protein>
<dbReference type="Proteomes" id="UP000638353">
    <property type="component" value="Unassembled WGS sequence"/>
</dbReference>
<name>A0A918WRW6_9ACTN</name>
<dbReference type="InterPro" id="IPR006311">
    <property type="entry name" value="TAT_signal"/>
</dbReference>
<dbReference type="EC" id="3.1.3.5" evidence="3"/>
<evidence type="ECO:0000256" key="4">
    <source>
        <dbReference type="ARBA" id="ARBA00022723"/>
    </source>
</evidence>
<accession>A0A918WRW6</accession>
<dbReference type="PANTHER" id="PTHR30457">
    <property type="entry name" value="5'-NUCLEOTIDASE SURE"/>
    <property type="match status" value="1"/>
</dbReference>
<evidence type="ECO:0000256" key="3">
    <source>
        <dbReference type="ARBA" id="ARBA00012643"/>
    </source>
</evidence>
<dbReference type="AlphaFoldDB" id="A0A918WRW6"/>
<proteinExistence type="inferred from homology"/>
<dbReference type="InterPro" id="IPR030048">
    <property type="entry name" value="SurE"/>
</dbReference>
<dbReference type="GO" id="GO:0046872">
    <property type="term" value="F:metal ion binding"/>
    <property type="evidence" value="ECO:0007669"/>
    <property type="project" value="UniProtKB-KW"/>
</dbReference>
<organism evidence="8 9">
    <name type="scientific">Streptomyces finlayi</name>
    <dbReference type="NCBI Taxonomy" id="67296"/>
    <lineage>
        <taxon>Bacteria</taxon>
        <taxon>Bacillati</taxon>
        <taxon>Actinomycetota</taxon>
        <taxon>Actinomycetes</taxon>
        <taxon>Kitasatosporales</taxon>
        <taxon>Streptomycetaceae</taxon>
        <taxon>Streptomyces</taxon>
    </lineage>
</organism>
<evidence type="ECO:0000256" key="2">
    <source>
        <dbReference type="ARBA" id="ARBA00011062"/>
    </source>
</evidence>
<gene>
    <name evidence="8" type="ORF">GCM10010334_00290</name>
</gene>
<reference evidence="8" key="2">
    <citation type="submission" date="2020-09" db="EMBL/GenBank/DDBJ databases">
        <authorList>
            <person name="Sun Q."/>
            <person name="Ohkuma M."/>
        </authorList>
    </citation>
    <scope>NUCLEOTIDE SEQUENCE</scope>
    <source>
        <strain evidence="8">JCM 4637</strain>
    </source>
</reference>
<dbReference type="InterPro" id="IPR036523">
    <property type="entry name" value="SurE-like_sf"/>
</dbReference>
<dbReference type="RefSeq" id="WP_189820596.1">
    <property type="nucleotide sequence ID" value="NZ_BMVC01000001.1"/>
</dbReference>
<reference evidence="8" key="1">
    <citation type="journal article" date="2014" name="Int. J. Syst. Evol. Microbiol.">
        <title>Complete genome sequence of Corynebacterium casei LMG S-19264T (=DSM 44701T), isolated from a smear-ripened cheese.</title>
        <authorList>
            <consortium name="US DOE Joint Genome Institute (JGI-PGF)"/>
            <person name="Walter F."/>
            <person name="Albersmeier A."/>
            <person name="Kalinowski J."/>
            <person name="Ruckert C."/>
        </authorList>
    </citation>
    <scope>NUCLEOTIDE SEQUENCE</scope>
    <source>
        <strain evidence="8">JCM 4637</strain>
    </source>
</reference>
<keyword evidence="6" id="KW-0732">Signal</keyword>
<comment type="catalytic activity">
    <reaction evidence="1">
        <text>a ribonucleoside 5'-phosphate + H2O = a ribonucleoside + phosphate</text>
        <dbReference type="Rhea" id="RHEA:12484"/>
        <dbReference type="ChEBI" id="CHEBI:15377"/>
        <dbReference type="ChEBI" id="CHEBI:18254"/>
        <dbReference type="ChEBI" id="CHEBI:43474"/>
        <dbReference type="ChEBI" id="CHEBI:58043"/>
        <dbReference type="EC" id="3.1.3.5"/>
    </reaction>
</comment>
<dbReference type="GO" id="GO:0008253">
    <property type="term" value="F:5'-nucleotidase activity"/>
    <property type="evidence" value="ECO:0007669"/>
    <property type="project" value="UniProtKB-EC"/>
</dbReference>
<dbReference type="Pfam" id="PF01975">
    <property type="entry name" value="SurE"/>
    <property type="match status" value="1"/>
</dbReference>
<dbReference type="SUPFAM" id="SSF64167">
    <property type="entry name" value="SurE-like"/>
    <property type="match status" value="1"/>
</dbReference>
<comment type="caution">
    <text evidence="8">The sequence shown here is derived from an EMBL/GenBank/DDBJ whole genome shotgun (WGS) entry which is preliminary data.</text>
</comment>
<evidence type="ECO:0000313" key="9">
    <source>
        <dbReference type="Proteomes" id="UP000638353"/>
    </source>
</evidence>
<keyword evidence="4" id="KW-0479">Metal-binding</keyword>
<dbReference type="Gene3D" id="3.40.1210.10">
    <property type="entry name" value="Survival protein SurE-like phosphatase/nucleotidase"/>
    <property type="match status" value="1"/>
</dbReference>
<dbReference type="PROSITE" id="PS51318">
    <property type="entry name" value="TAT"/>
    <property type="match status" value="1"/>
</dbReference>
<comment type="similarity">
    <text evidence="2">Belongs to the SurE nucleotidase family.</text>
</comment>
<evidence type="ECO:0000256" key="1">
    <source>
        <dbReference type="ARBA" id="ARBA00000815"/>
    </source>
</evidence>
<evidence type="ECO:0000256" key="5">
    <source>
        <dbReference type="ARBA" id="ARBA00022801"/>
    </source>
</evidence>